<dbReference type="InterPro" id="IPR035999">
    <property type="entry name" value="Sec7_dom_sf"/>
</dbReference>
<feature type="compositionally biased region" description="Basic and acidic residues" evidence="1">
    <location>
        <begin position="171"/>
        <end position="193"/>
    </location>
</feature>
<dbReference type="PROSITE" id="PS50190">
    <property type="entry name" value="SEC7"/>
    <property type="match status" value="1"/>
</dbReference>
<proteinExistence type="predicted"/>
<reference evidence="4" key="1">
    <citation type="submission" date="2013-12" db="EMBL/GenBank/DDBJ databases">
        <authorList>
            <person name="Genoscope - CEA"/>
        </authorList>
    </citation>
    <scope>NUCLEOTIDE SEQUENCE</scope>
    <source>
        <strain evidence="4">CBS 1993</strain>
    </source>
</reference>
<dbReference type="HOGENOM" id="CLU_331226_0_0_1"/>
<sequence length="865" mass="97169">MDSLANFASRDRKDAKTKATKKRQTVNRTQTAPVSRILPKRVSLFALNRSSSSVDASSAPGLTSHDVLTIPRIYEQLDDSTTEQDKDEPSAFQKAHRKFSSTSLSSIFLPLGALTKRSPTVSSNSSSVELPSPSEDEFGDGALEIPRSETALLPDVLLVPNNRPVSFQSVDGRDKDGVVDSDRVSRQRSKTLDETTVPQAVRSSVQEQSGNGRVMNSLASFGKKIGVGGTGTCSSHEVDGLRAMSSNEEVNVAPSGLQLEETILEPHEDESVEDYVERILEEYPFRKVVATLSLHDDEFKLKSLSSFLETYFDFSEEPLDLALRKFLAFNELPTETQQIDRVVQVFSERYWRCNEQACPSPDHCYVLTFSMIMLHTDKFNRNSKRKMTKIQFKNNTFRTLEEVNHKWFDYSNDDFCKLVTKDILDYFYDNITHTPFIKYDGDLSESSLSILQKNTGSPKEPPSLPSPSAVMNTSLPMRRKSGTLLWTSEVIDPYEYIMENKINELKLSDQPTNCNPFLSQSESVGRCNGTKAWVMDNLSRYPDTLDIPSLSDIHHNLTQPRCSIVLKLYKARATWLLSKDKIAASVDSSSASFLLVRVFKIGFVSRSESKLMGTGKQQRQYFCLLTSVGLLFYRDRGAFKFDLENIKKDDGEMVIIEEKIQTRAINGPSGTMFETSEPAFFISLSDLFASRMRCTAQEMQLTLFIFSNGTKTAYLVEDEKELTSWITTINAVSAVSSCDNALVALTLTDEENANGSMVEALFMKSGGSISSIIGSLETSLEESVSHILVLSTLSEAFANLTPFGVKTREMLALSTKLLNAKLEWMWYEAQRDYLFRQILKTVEQSVQNDFILSRELEKLDLDQKT</sequence>
<dbReference type="RefSeq" id="XP_022458626.1">
    <property type="nucleotide sequence ID" value="XM_022602864.1"/>
</dbReference>
<dbReference type="GeneID" id="34520014"/>
<accession>W6MJC0</accession>
<dbReference type="InterPro" id="IPR023394">
    <property type="entry name" value="Sec7_C_sf"/>
</dbReference>
<evidence type="ECO:0000256" key="1">
    <source>
        <dbReference type="SAM" id="MobiDB-lite"/>
    </source>
</evidence>
<feature type="compositionally biased region" description="Low complexity" evidence="1">
    <location>
        <begin position="118"/>
        <end position="133"/>
    </location>
</feature>
<dbReference type="SMART" id="SM00222">
    <property type="entry name" value="Sec7"/>
    <property type="match status" value="1"/>
</dbReference>
<feature type="region of interest" description="Disordered" evidence="1">
    <location>
        <begin position="452"/>
        <end position="472"/>
    </location>
</feature>
<dbReference type="PROSITE" id="PS50003">
    <property type="entry name" value="PH_DOMAIN"/>
    <property type="match status" value="1"/>
</dbReference>
<gene>
    <name evidence="4" type="ORF">KUCA_T00002597001</name>
</gene>
<dbReference type="PANTHER" id="PTHR10663:SF405">
    <property type="entry name" value="ARF GUANINE NUCLEOTIDE EXCHANGE FACTOR SYT1"/>
    <property type="match status" value="1"/>
</dbReference>
<feature type="region of interest" description="Disordered" evidence="1">
    <location>
        <begin position="164"/>
        <end position="197"/>
    </location>
</feature>
<reference evidence="4" key="2">
    <citation type="submission" date="2014-02" db="EMBL/GenBank/DDBJ databases">
        <title>Complete DNA sequence of /Kuraishia capsulata/ illustrates novel genomic features among budding yeasts (/Saccharomycotina/).</title>
        <authorList>
            <person name="Morales L."/>
            <person name="Noel B."/>
            <person name="Porcel B."/>
            <person name="Marcet-Houben M."/>
            <person name="Hullo M-F."/>
            <person name="Sacerdot C."/>
            <person name="Tekaia F."/>
            <person name="Leh-Louis V."/>
            <person name="Despons L."/>
            <person name="Khanna V."/>
            <person name="Aury J-M."/>
            <person name="Barbe V."/>
            <person name="Couloux A."/>
            <person name="Labadie K."/>
            <person name="Pelletier E."/>
            <person name="Souciet J-L."/>
            <person name="Boekhout T."/>
            <person name="Gabaldon T."/>
            <person name="Wincker P."/>
            <person name="Dujon B."/>
        </authorList>
    </citation>
    <scope>NUCLEOTIDE SEQUENCE</scope>
    <source>
        <strain evidence="4">CBS 1993</strain>
    </source>
</reference>
<dbReference type="GO" id="GO:0005085">
    <property type="term" value="F:guanyl-nucleotide exchange factor activity"/>
    <property type="evidence" value="ECO:0007669"/>
    <property type="project" value="InterPro"/>
</dbReference>
<dbReference type="Gene3D" id="1.10.1000.11">
    <property type="entry name" value="Arf Nucleotide-binding Site Opener,domain 2"/>
    <property type="match status" value="1"/>
</dbReference>
<dbReference type="InterPro" id="IPR001849">
    <property type="entry name" value="PH_domain"/>
</dbReference>
<evidence type="ECO:0000313" key="5">
    <source>
        <dbReference type="Proteomes" id="UP000019384"/>
    </source>
</evidence>
<name>W6MJC0_9ASCO</name>
<dbReference type="GO" id="GO:0032012">
    <property type="term" value="P:regulation of ARF protein signal transduction"/>
    <property type="evidence" value="ECO:0007669"/>
    <property type="project" value="InterPro"/>
</dbReference>
<evidence type="ECO:0000313" key="4">
    <source>
        <dbReference type="EMBL" id="CDK26624.1"/>
    </source>
</evidence>
<dbReference type="Pfam" id="PF01369">
    <property type="entry name" value="Sec7"/>
    <property type="match status" value="1"/>
</dbReference>
<evidence type="ECO:0000259" key="3">
    <source>
        <dbReference type="PROSITE" id="PS50190"/>
    </source>
</evidence>
<dbReference type="EMBL" id="HG793127">
    <property type="protein sequence ID" value="CDK26624.1"/>
    <property type="molecule type" value="Genomic_DNA"/>
</dbReference>
<feature type="region of interest" description="Disordered" evidence="1">
    <location>
        <begin position="1"/>
        <end position="33"/>
    </location>
</feature>
<evidence type="ECO:0008006" key="6">
    <source>
        <dbReference type="Google" id="ProtNLM"/>
    </source>
</evidence>
<dbReference type="PANTHER" id="PTHR10663">
    <property type="entry name" value="GUANYL-NUCLEOTIDE EXCHANGE FACTOR"/>
    <property type="match status" value="1"/>
</dbReference>
<dbReference type="SUPFAM" id="SSF48425">
    <property type="entry name" value="Sec7 domain"/>
    <property type="match status" value="1"/>
</dbReference>
<dbReference type="STRING" id="1382522.W6MJC0"/>
<dbReference type="OrthoDB" id="430364at2759"/>
<feature type="region of interest" description="Disordered" evidence="1">
    <location>
        <begin position="116"/>
        <end position="141"/>
    </location>
</feature>
<dbReference type="Proteomes" id="UP000019384">
    <property type="component" value="Unassembled WGS sequence"/>
</dbReference>
<protein>
    <recommendedName>
        <fullName evidence="6">SEC7 domain-containing protein</fullName>
    </recommendedName>
</protein>
<feature type="domain" description="SEC7" evidence="3">
    <location>
        <begin position="239"/>
        <end position="434"/>
    </location>
</feature>
<evidence type="ECO:0000259" key="2">
    <source>
        <dbReference type="PROSITE" id="PS50003"/>
    </source>
</evidence>
<dbReference type="AlphaFoldDB" id="W6MJC0"/>
<feature type="domain" description="PH" evidence="2">
    <location>
        <begin position="597"/>
        <end position="734"/>
    </location>
</feature>
<keyword evidence="5" id="KW-1185">Reference proteome</keyword>
<organism evidence="4 5">
    <name type="scientific">Kuraishia capsulata CBS 1993</name>
    <dbReference type="NCBI Taxonomy" id="1382522"/>
    <lineage>
        <taxon>Eukaryota</taxon>
        <taxon>Fungi</taxon>
        <taxon>Dikarya</taxon>
        <taxon>Ascomycota</taxon>
        <taxon>Saccharomycotina</taxon>
        <taxon>Pichiomycetes</taxon>
        <taxon>Pichiales</taxon>
        <taxon>Pichiaceae</taxon>
        <taxon>Kuraishia</taxon>
    </lineage>
</organism>
<dbReference type="InterPro" id="IPR000904">
    <property type="entry name" value="Sec7_dom"/>
</dbReference>